<comment type="similarity">
    <text evidence="4">Belongs to the zinc-containing alcohol dehydrogenase family.</text>
</comment>
<dbReference type="InterPro" id="IPR020843">
    <property type="entry name" value="ER"/>
</dbReference>
<keyword evidence="3" id="KW-0560">Oxidoreductase</keyword>
<protein>
    <submittedName>
        <fullName evidence="6">2-desacetyl-2-hydroxyethyl bacteriochlorophyllide A dehydrogenase</fullName>
    </submittedName>
</protein>
<dbReference type="Gene3D" id="3.90.180.10">
    <property type="entry name" value="Medium-chain alcohol dehydrogenases, catalytic domain"/>
    <property type="match status" value="1"/>
</dbReference>
<dbReference type="RefSeq" id="WP_148929009.1">
    <property type="nucleotide sequence ID" value="NZ_VNHS01000003.1"/>
</dbReference>
<dbReference type="GO" id="GO:0008270">
    <property type="term" value="F:zinc ion binding"/>
    <property type="evidence" value="ECO:0007669"/>
    <property type="project" value="InterPro"/>
</dbReference>
<dbReference type="SUPFAM" id="SSF50129">
    <property type="entry name" value="GroES-like"/>
    <property type="match status" value="1"/>
</dbReference>
<dbReference type="GO" id="GO:0016491">
    <property type="term" value="F:oxidoreductase activity"/>
    <property type="evidence" value="ECO:0007669"/>
    <property type="project" value="UniProtKB-KW"/>
</dbReference>
<dbReference type="OrthoDB" id="9777057at2"/>
<organism evidence="6 7">
    <name type="scientific">Paenibacillus methanolicus</name>
    <dbReference type="NCBI Taxonomy" id="582686"/>
    <lineage>
        <taxon>Bacteria</taxon>
        <taxon>Bacillati</taxon>
        <taxon>Bacillota</taxon>
        <taxon>Bacilli</taxon>
        <taxon>Bacillales</taxon>
        <taxon>Paenibacillaceae</taxon>
        <taxon>Paenibacillus</taxon>
    </lineage>
</organism>
<dbReference type="PANTHER" id="PTHR43401">
    <property type="entry name" value="L-THREONINE 3-DEHYDROGENASE"/>
    <property type="match status" value="1"/>
</dbReference>
<dbReference type="PANTHER" id="PTHR43401:SF3">
    <property type="entry name" value="L-GALACTONATE-5-DEHYDROGENASE"/>
    <property type="match status" value="1"/>
</dbReference>
<comment type="caution">
    <text evidence="6">The sequence shown here is derived from an EMBL/GenBank/DDBJ whole genome shotgun (WGS) entry which is preliminary data.</text>
</comment>
<evidence type="ECO:0000313" key="6">
    <source>
        <dbReference type="EMBL" id="TYP76611.1"/>
    </source>
</evidence>
<dbReference type="InterPro" id="IPR011032">
    <property type="entry name" value="GroES-like_sf"/>
</dbReference>
<evidence type="ECO:0000256" key="1">
    <source>
        <dbReference type="ARBA" id="ARBA00022723"/>
    </source>
</evidence>
<reference evidence="6 7" key="1">
    <citation type="submission" date="2019-07" db="EMBL/GenBank/DDBJ databases">
        <title>Genomic Encyclopedia of Type Strains, Phase III (KMG-III): the genomes of soil and plant-associated and newly described type strains.</title>
        <authorList>
            <person name="Whitman W."/>
        </authorList>
    </citation>
    <scope>NUCLEOTIDE SEQUENCE [LARGE SCALE GENOMIC DNA]</scope>
    <source>
        <strain evidence="6 7">BL24</strain>
    </source>
</reference>
<dbReference type="PROSITE" id="PS00059">
    <property type="entry name" value="ADH_ZINC"/>
    <property type="match status" value="1"/>
</dbReference>
<dbReference type="InterPro" id="IPR013149">
    <property type="entry name" value="ADH-like_C"/>
</dbReference>
<evidence type="ECO:0000313" key="7">
    <source>
        <dbReference type="Proteomes" id="UP000323257"/>
    </source>
</evidence>
<comment type="cofactor">
    <cofactor evidence="4">
        <name>Zn(2+)</name>
        <dbReference type="ChEBI" id="CHEBI:29105"/>
    </cofactor>
</comment>
<dbReference type="Pfam" id="PF08240">
    <property type="entry name" value="ADH_N"/>
    <property type="match status" value="1"/>
</dbReference>
<evidence type="ECO:0000259" key="5">
    <source>
        <dbReference type="SMART" id="SM00829"/>
    </source>
</evidence>
<keyword evidence="1 4" id="KW-0479">Metal-binding</keyword>
<feature type="domain" description="Enoyl reductase (ER)" evidence="5">
    <location>
        <begin position="8"/>
        <end position="337"/>
    </location>
</feature>
<dbReference type="SMART" id="SM00829">
    <property type="entry name" value="PKS_ER"/>
    <property type="match status" value="1"/>
</dbReference>
<evidence type="ECO:0000256" key="3">
    <source>
        <dbReference type="ARBA" id="ARBA00023002"/>
    </source>
</evidence>
<name>A0A5S5CB53_9BACL</name>
<dbReference type="EMBL" id="VNHS01000003">
    <property type="protein sequence ID" value="TYP76611.1"/>
    <property type="molecule type" value="Genomic_DNA"/>
</dbReference>
<dbReference type="Proteomes" id="UP000323257">
    <property type="component" value="Unassembled WGS sequence"/>
</dbReference>
<dbReference type="InterPro" id="IPR002328">
    <property type="entry name" value="ADH_Zn_CS"/>
</dbReference>
<keyword evidence="2 4" id="KW-0862">Zinc</keyword>
<dbReference type="Pfam" id="PF00107">
    <property type="entry name" value="ADH_zinc_N"/>
    <property type="match status" value="1"/>
</dbReference>
<accession>A0A5S5CB53</accession>
<gene>
    <name evidence="6" type="ORF">BCM02_103273</name>
</gene>
<evidence type="ECO:0000256" key="4">
    <source>
        <dbReference type="RuleBase" id="RU361277"/>
    </source>
</evidence>
<dbReference type="CDD" id="cd08261">
    <property type="entry name" value="Zn_ADH7"/>
    <property type="match status" value="1"/>
</dbReference>
<dbReference type="AlphaFoldDB" id="A0A5S5CB53"/>
<evidence type="ECO:0000256" key="2">
    <source>
        <dbReference type="ARBA" id="ARBA00022833"/>
    </source>
</evidence>
<dbReference type="InterPro" id="IPR013154">
    <property type="entry name" value="ADH-like_N"/>
</dbReference>
<dbReference type="Gene3D" id="3.40.50.720">
    <property type="entry name" value="NAD(P)-binding Rossmann-like Domain"/>
    <property type="match status" value="1"/>
</dbReference>
<keyword evidence="7" id="KW-1185">Reference proteome</keyword>
<dbReference type="InterPro" id="IPR036291">
    <property type="entry name" value="NAD(P)-bd_dom_sf"/>
</dbReference>
<sequence length="339" mass="36685">MKGIICDGVDALRYAEDLPEPAWTDGHAIVRIRRIGICGTDYHAFKGNQPFFHYPRILGHELSGVVDQIGDNAKGLAVGDTVAIIPYMHCGRCLACRRGTTNCCTDMQVLGVHRDGGMRERISVPASHLLRAEGLSFDEAAMLEPLAIGAHAVRRSAVEAGDTVLVIGSGPIGLGVMAFAKYAGAHVIAMDMNEERLAFCKTWAKVDQTINTQEGDARHRLSELTGGDYPIAVFDATGNAASMTRSFELVAHGGKLIFVGLVKGDIAFSDPEFHKRELTLMGSRNATEADFRHVMDVLSSGAIDISAYITHRATLEEMIETFGSWLDPASKVMKAIVEL</sequence>
<dbReference type="InterPro" id="IPR050129">
    <property type="entry name" value="Zn_alcohol_dh"/>
</dbReference>
<proteinExistence type="inferred from homology"/>
<dbReference type="SUPFAM" id="SSF51735">
    <property type="entry name" value="NAD(P)-binding Rossmann-fold domains"/>
    <property type="match status" value="1"/>
</dbReference>